<proteinExistence type="predicted"/>
<dbReference type="EMBL" id="BGPR01072009">
    <property type="protein sequence ID" value="GBO45033.1"/>
    <property type="molecule type" value="Genomic_DNA"/>
</dbReference>
<keyword evidence="2" id="KW-1185">Reference proteome</keyword>
<protein>
    <submittedName>
        <fullName evidence="1">Uncharacterized protein</fullName>
    </submittedName>
</protein>
<sequence>MLENHTFDKKSEKLLVLRLAVLLNTRGTDVFNSELDKQTKHSSRGVSLSCPGQWLTGSENSGCQEITTDGHPKREIPCVENCTAYSFARISGMEIASGPSGETVNYREKINLTFRGWQGTTISMWMCVNRASGKRGGKCA</sequence>
<comment type="caution">
    <text evidence="1">The sequence shown here is derived from an EMBL/GenBank/DDBJ whole genome shotgun (WGS) entry which is preliminary data.</text>
</comment>
<name>A0A4Y2X656_ARAVE</name>
<evidence type="ECO:0000313" key="1">
    <source>
        <dbReference type="EMBL" id="GBO45033.1"/>
    </source>
</evidence>
<dbReference type="Proteomes" id="UP000499080">
    <property type="component" value="Unassembled WGS sequence"/>
</dbReference>
<gene>
    <name evidence="1" type="ORF">AVEN_87371_1</name>
</gene>
<evidence type="ECO:0000313" key="2">
    <source>
        <dbReference type="Proteomes" id="UP000499080"/>
    </source>
</evidence>
<reference evidence="1 2" key="1">
    <citation type="journal article" date="2019" name="Sci. Rep.">
        <title>Orb-weaving spider Araneus ventricosus genome elucidates the spidroin gene catalogue.</title>
        <authorList>
            <person name="Kono N."/>
            <person name="Nakamura H."/>
            <person name="Ohtoshi R."/>
            <person name="Moran D.A.P."/>
            <person name="Shinohara A."/>
            <person name="Yoshida Y."/>
            <person name="Fujiwara M."/>
            <person name="Mori M."/>
            <person name="Tomita M."/>
            <person name="Arakawa K."/>
        </authorList>
    </citation>
    <scope>NUCLEOTIDE SEQUENCE [LARGE SCALE GENOMIC DNA]</scope>
</reference>
<accession>A0A4Y2X656</accession>
<dbReference type="AlphaFoldDB" id="A0A4Y2X656"/>
<organism evidence="1 2">
    <name type="scientific">Araneus ventricosus</name>
    <name type="common">Orbweaver spider</name>
    <name type="synonym">Epeira ventricosa</name>
    <dbReference type="NCBI Taxonomy" id="182803"/>
    <lineage>
        <taxon>Eukaryota</taxon>
        <taxon>Metazoa</taxon>
        <taxon>Ecdysozoa</taxon>
        <taxon>Arthropoda</taxon>
        <taxon>Chelicerata</taxon>
        <taxon>Arachnida</taxon>
        <taxon>Araneae</taxon>
        <taxon>Araneomorphae</taxon>
        <taxon>Entelegynae</taxon>
        <taxon>Araneoidea</taxon>
        <taxon>Araneidae</taxon>
        <taxon>Araneus</taxon>
    </lineage>
</organism>